<organism evidence="1">
    <name type="scientific">Symploca sp. SIO1C4</name>
    <dbReference type="NCBI Taxonomy" id="2607765"/>
    <lineage>
        <taxon>Bacteria</taxon>
        <taxon>Bacillati</taxon>
        <taxon>Cyanobacteriota</taxon>
        <taxon>Cyanophyceae</taxon>
        <taxon>Coleofasciculales</taxon>
        <taxon>Coleofasciculaceae</taxon>
        <taxon>Symploca</taxon>
    </lineage>
</organism>
<comment type="caution">
    <text evidence="1">The sequence shown here is derived from an EMBL/GenBank/DDBJ whole genome shotgun (WGS) entry which is preliminary data.</text>
</comment>
<evidence type="ECO:0000313" key="1">
    <source>
        <dbReference type="EMBL" id="NER27360.1"/>
    </source>
</evidence>
<reference evidence="1" key="1">
    <citation type="submission" date="2019-11" db="EMBL/GenBank/DDBJ databases">
        <title>Genomic insights into an expanded diversity of filamentous marine cyanobacteria reveals the extraordinary biosynthetic potential of Moorea and Okeania.</title>
        <authorList>
            <person name="Ferreira Leao T."/>
            <person name="Wang M."/>
            <person name="Moss N."/>
            <person name="Da Silva R."/>
            <person name="Sanders J."/>
            <person name="Nurk S."/>
            <person name="Gurevich A."/>
            <person name="Humphrey G."/>
            <person name="Reher R."/>
            <person name="Zhu Q."/>
            <person name="Belda-Ferre P."/>
            <person name="Glukhov E."/>
            <person name="Rex R."/>
            <person name="Dorrestein P.C."/>
            <person name="Knight R."/>
            <person name="Pevzner P."/>
            <person name="Gerwick W.H."/>
            <person name="Gerwick L."/>
        </authorList>
    </citation>
    <scope>NUCLEOTIDE SEQUENCE</scope>
    <source>
        <strain evidence="1">SIO1C4</strain>
    </source>
</reference>
<name>A0A6B3N6X3_9CYAN</name>
<dbReference type="AlphaFoldDB" id="A0A6B3N6X3"/>
<sequence>MINLSRHGFRFNPYVRILTVAIAFGAALRAIAVRYPLQPSGHPTAGVIAFSAGATTQIAPSQRF</sequence>
<dbReference type="EMBL" id="JAAHFQ010000094">
    <property type="protein sequence ID" value="NER27360.1"/>
    <property type="molecule type" value="Genomic_DNA"/>
</dbReference>
<accession>A0A6B3N6X3</accession>
<proteinExistence type="predicted"/>
<protein>
    <submittedName>
        <fullName evidence="1">Uncharacterized protein</fullName>
    </submittedName>
</protein>
<gene>
    <name evidence="1" type="ORF">F6J89_06920</name>
</gene>